<keyword evidence="2" id="KW-1185">Reference proteome</keyword>
<dbReference type="Proteomes" id="UP000294933">
    <property type="component" value="Unassembled WGS sequence"/>
</dbReference>
<evidence type="ECO:0000313" key="2">
    <source>
        <dbReference type="Proteomes" id="UP000294933"/>
    </source>
</evidence>
<dbReference type="VEuPathDB" id="FungiDB:BD410DRAFT_784182"/>
<gene>
    <name evidence="1" type="ORF">BD410DRAFT_784182</name>
</gene>
<dbReference type="OrthoDB" id="2687876at2759"/>
<name>A0A4Y7QH20_9AGAM</name>
<dbReference type="EMBL" id="ML170162">
    <property type="protein sequence ID" value="TDL26139.1"/>
    <property type="molecule type" value="Genomic_DNA"/>
</dbReference>
<evidence type="ECO:0000313" key="1">
    <source>
        <dbReference type="EMBL" id="TDL26139.1"/>
    </source>
</evidence>
<reference evidence="1 2" key="1">
    <citation type="submission" date="2018-06" db="EMBL/GenBank/DDBJ databases">
        <title>A transcriptomic atlas of mushroom development highlights an independent origin of complex multicellularity.</title>
        <authorList>
            <consortium name="DOE Joint Genome Institute"/>
            <person name="Krizsan K."/>
            <person name="Almasi E."/>
            <person name="Merenyi Z."/>
            <person name="Sahu N."/>
            <person name="Viragh M."/>
            <person name="Koszo T."/>
            <person name="Mondo S."/>
            <person name="Kiss B."/>
            <person name="Balint B."/>
            <person name="Kues U."/>
            <person name="Barry K."/>
            <person name="Hegedus J.C."/>
            <person name="Henrissat B."/>
            <person name="Johnson J."/>
            <person name="Lipzen A."/>
            <person name="Ohm R."/>
            <person name="Nagy I."/>
            <person name="Pangilinan J."/>
            <person name="Yan J."/>
            <person name="Xiong Y."/>
            <person name="Grigoriev I.V."/>
            <person name="Hibbett D.S."/>
            <person name="Nagy L.G."/>
        </authorList>
    </citation>
    <scope>NUCLEOTIDE SEQUENCE [LARGE SCALE GENOMIC DNA]</scope>
    <source>
        <strain evidence="1 2">SZMC22713</strain>
    </source>
</reference>
<dbReference type="STRING" id="50990.A0A4Y7QH20"/>
<protein>
    <submittedName>
        <fullName evidence="1">Uncharacterized protein</fullName>
    </submittedName>
</protein>
<sequence>MPMGERDAKAAFDLNKSGLAKVPIVITLPGTYTPFNTPYRRQRRLLSREIAQQAAIVAHQGEEGLARYINSSTSQAKIAYEQRTSARNATKQSFDSQGRMNITVDITRFMTAISLPYFDSISPQYMSVFRVKDVKLRLRRRRDRRYQAGNASH</sequence>
<accession>A0A4Y7QH20</accession>
<organism evidence="1 2">
    <name type="scientific">Rickenella mellea</name>
    <dbReference type="NCBI Taxonomy" id="50990"/>
    <lineage>
        <taxon>Eukaryota</taxon>
        <taxon>Fungi</taxon>
        <taxon>Dikarya</taxon>
        <taxon>Basidiomycota</taxon>
        <taxon>Agaricomycotina</taxon>
        <taxon>Agaricomycetes</taxon>
        <taxon>Hymenochaetales</taxon>
        <taxon>Rickenellaceae</taxon>
        <taxon>Rickenella</taxon>
    </lineage>
</organism>
<proteinExistence type="predicted"/>
<dbReference type="AlphaFoldDB" id="A0A4Y7QH20"/>